<dbReference type="EC" id="3.6.1.66" evidence="2"/>
<dbReference type="RefSeq" id="WP_349641328.1">
    <property type="nucleotide sequence ID" value="NZ_CAWVOH010000001.1"/>
</dbReference>
<comment type="caution">
    <text evidence="2">The sequence shown here is derived from an EMBL/GenBank/DDBJ whole genome shotgun (WGS) entry which is preliminary data.</text>
</comment>
<dbReference type="CDD" id="cd00985">
    <property type="entry name" value="Maf_Ham1"/>
    <property type="match status" value="1"/>
</dbReference>
<dbReference type="GO" id="GO:0036220">
    <property type="term" value="F:ITP diphosphatase activity"/>
    <property type="evidence" value="ECO:0007669"/>
    <property type="project" value="UniProtKB-EC"/>
</dbReference>
<dbReference type="InterPro" id="IPR002637">
    <property type="entry name" value="RdgB/HAM1"/>
</dbReference>
<keyword evidence="1 2" id="KW-0378">Hydrolase</keyword>
<sequence>MRLILASNNRHKTEELAKLAQHLGFDIVNYQDVLGECLDFPAESRDSQDQNALTKARFIHQYLPEEAVIADDSGLYLAAFPDRFGVTTSRDLKAAGAKGQPAENEYLLSILKGKERAAYLLTSLAYLGPDGQEGLFHGRGGVRISENIRGGDFLGGMDDIVEAENGKTLSEMSPDEVVAYHQRSRALSELKDFLSKD</sequence>
<protein>
    <submittedName>
        <fullName evidence="2">All-alpha NTP-PPase family (RdgB)</fullName>
        <ecNumber evidence="2">3.6.1.66</ecNumber>
    </submittedName>
</protein>
<dbReference type="SUPFAM" id="SSF52972">
    <property type="entry name" value="ITPase-like"/>
    <property type="match status" value="1"/>
</dbReference>
<dbReference type="Proteomes" id="UP001314241">
    <property type="component" value="Unassembled WGS sequence"/>
</dbReference>
<evidence type="ECO:0000256" key="1">
    <source>
        <dbReference type="ARBA" id="ARBA00022801"/>
    </source>
</evidence>
<gene>
    <name evidence="2" type="ORF">R54876_GBNLAHCA_00336</name>
</gene>
<accession>A0ABP0EPT6</accession>
<name>A0ABP0EPT6_9LACO</name>
<evidence type="ECO:0000313" key="2">
    <source>
        <dbReference type="EMBL" id="CAK8053777.1"/>
    </source>
</evidence>
<organism evidence="2 3">
    <name type="scientific">Eupransor demetentiae</name>
    <dbReference type="NCBI Taxonomy" id="3109584"/>
    <lineage>
        <taxon>Bacteria</taxon>
        <taxon>Bacillati</taxon>
        <taxon>Bacillota</taxon>
        <taxon>Bacilli</taxon>
        <taxon>Lactobacillales</taxon>
        <taxon>Lactobacillaceae</taxon>
        <taxon>Eupransor</taxon>
    </lineage>
</organism>
<dbReference type="Pfam" id="PF01725">
    <property type="entry name" value="Ham1p_like"/>
    <property type="match status" value="1"/>
</dbReference>
<dbReference type="InterPro" id="IPR029001">
    <property type="entry name" value="ITPase-like_fam"/>
</dbReference>
<reference evidence="2 3" key="1">
    <citation type="submission" date="2024-01" db="EMBL/GenBank/DDBJ databases">
        <authorList>
            <person name="Botero Cardona J."/>
        </authorList>
    </citation>
    <scope>NUCLEOTIDE SEQUENCE [LARGE SCALE GENOMIC DNA]</scope>
    <source>
        <strain evidence="2 3">LMG 33000</strain>
    </source>
</reference>
<dbReference type="Gene3D" id="3.90.950.10">
    <property type="match status" value="1"/>
</dbReference>
<evidence type="ECO:0000313" key="3">
    <source>
        <dbReference type="Proteomes" id="UP001314241"/>
    </source>
</evidence>
<dbReference type="EMBL" id="CAWVOH010000001">
    <property type="protein sequence ID" value="CAK8053777.1"/>
    <property type="molecule type" value="Genomic_DNA"/>
</dbReference>
<proteinExistence type="predicted"/>
<keyword evidence="3" id="KW-1185">Reference proteome</keyword>